<organism evidence="2 3">
    <name type="scientific">Heracleum sosnowskyi</name>
    <dbReference type="NCBI Taxonomy" id="360622"/>
    <lineage>
        <taxon>Eukaryota</taxon>
        <taxon>Viridiplantae</taxon>
        <taxon>Streptophyta</taxon>
        <taxon>Embryophyta</taxon>
        <taxon>Tracheophyta</taxon>
        <taxon>Spermatophyta</taxon>
        <taxon>Magnoliopsida</taxon>
        <taxon>eudicotyledons</taxon>
        <taxon>Gunneridae</taxon>
        <taxon>Pentapetalae</taxon>
        <taxon>asterids</taxon>
        <taxon>campanulids</taxon>
        <taxon>Apiales</taxon>
        <taxon>Apiaceae</taxon>
        <taxon>Apioideae</taxon>
        <taxon>apioid superclade</taxon>
        <taxon>Tordylieae</taxon>
        <taxon>Tordyliinae</taxon>
        <taxon>Heracleum</taxon>
    </lineage>
</organism>
<reference evidence="2" key="2">
    <citation type="submission" date="2023-05" db="EMBL/GenBank/DDBJ databases">
        <authorList>
            <person name="Schelkunov M.I."/>
        </authorList>
    </citation>
    <scope>NUCLEOTIDE SEQUENCE</scope>
    <source>
        <strain evidence="2">Hsosn_3</strain>
        <tissue evidence="2">Leaf</tissue>
    </source>
</reference>
<sequence length="141" mass="16432">MINDPRIRLLNRLYARNMKELKEMDKVKNVEVAEERMDKRSMDDLLSFINRGDGDSKCFRTNINKNKDHSRKDQPRKTTSNNKNENRDKDIGILNLDCHNGEIKDVSSSSRAIMLQDLLSVTFLSNHDFDDADTHDGLVWH</sequence>
<reference evidence="2" key="1">
    <citation type="submission" date="2023-02" db="EMBL/GenBank/DDBJ databases">
        <title>Genome of toxic invasive species Heracleum sosnowskyi carries increased number of genes despite the absence of recent whole-genome duplications.</title>
        <authorList>
            <person name="Schelkunov M."/>
            <person name="Shtratnikova V."/>
            <person name="Makarenko M."/>
            <person name="Klepikova A."/>
            <person name="Omelchenko D."/>
            <person name="Novikova G."/>
            <person name="Obukhova E."/>
            <person name="Bogdanov V."/>
            <person name="Penin A."/>
            <person name="Logacheva M."/>
        </authorList>
    </citation>
    <scope>NUCLEOTIDE SEQUENCE</scope>
    <source>
        <strain evidence="2">Hsosn_3</strain>
        <tissue evidence="2">Leaf</tissue>
    </source>
</reference>
<protein>
    <submittedName>
        <fullName evidence="2">Uncharacterized protein</fullName>
    </submittedName>
</protein>
<keyword evidence="3" id="KW-1185">Reference proteome</keyword>
<feature type="compositionally biased region" description="Basic and acidic residues" evidence="1">
    <location>
        <begin position="65"/>
        <end position="76"/>
    </location>
</feature>
<proteinExistence type="predicted"/>
<comment type="caution">
    <text evidence="2">The sequence shown here is derived from an EMBL/GenBank/DDBJ whole genome shotgun (WGS) entry which is preliminary data.</text>
</comment>
<dbReference type="EMBL" id="JAUIZM010000001">
    <property type="protein sequence ID" value="KAK1401028.1"/>
    <property type="molecule type" value="Genomic_DNA"/>
</dbReference>
<accession>A0AAD8NB05</accession>
<evidence type="ECO:0000313" key="3">
    <source>
        <dbReference type="Proteomes" id="UP001237642"/>
    </source>
</evidence>
<name>A0AAD8NB05_9APIA</name>
<gene>
    <name evidence="2" type="ORF">POM88_000633</name>
</gene>
<dbReference type="AlphaFoldDB" id="A0AAD8NB05"/>
<feature type="region of interest" description="Disordered" evidence="1">
    <location>
        <begin position="50"/>
        <end position="89"/>
    </location>
</feature>
<evidence type="ECO:0000256" key="1">
    <source>
        <dbReference type="SAM" id="MobiDB-lite"/>
    </source>
</evidence>
<dbReference type="Proteomes" id="UP001237642">
    <property type="component" value="Unassembled WGS sequence"/>
</dbReference>
<evidence type="ECO:0000313" key="2">
    <source>
        <dbReference type="EMBL" id="KAK1401028.1"/>
    </source>
</evidence>